<dbReference type="GO" id="GO:0008233">
    <property type="term" value="F:peptidase activity"/>
    <property type="evidence" value="ECO:0007669"/>
    <property type="project" value="UniProtKB-KW"/>
</dbReference>
<evidence type="ECO:0000256" key="3">
    <source>
        <dbReference type="ARBA" id="ARBA00022801"/>
    </source>
</evidence>
<dbReference type="Gene3D" id="3.30.2400.10">
    <property type="entry name" value="Major capsid protein gp5"/>
    <property type="match status" value="1"/>
</dbReference>
<feature type="domain" description="Prohead serine protease" evidence="4">
    <location>
        <begin position="10"/>
        <end position="151"/>
    </location>
</feature>
<dbReference type="InterPro" id="IPR054613">
    <property type="entry name" value="Peptidase_S78_dom"/>
</dbReference>
<evidence type="ECO:0000313" key="5">
    <source>
        <dbReference type="EMBL" id="BAH55223.1"/>
    </source>
</evidence>
<dbReference type="InterPro" id="IPR006433">
    <property type="entry name" value="Prohead_protease"/>
</dbReference>
<evidence type="ECO:0000313" key="6">
    <source>
        <dbReference type="Proteomes" id="UP000002212"/>
    </source>
</evidence>
<dbReference type="NCBIfam" id="TIGR01543">
    <property type="entry name" value="proheadase_HK97"/>
    <property type="match status" value="1"/>
</dbReference>
<protein>
    <recommendedName>
        <fullName evidence="4">Prohead serine protease domain-containing protein</fullName>
    </recommendedName>
</protein>
<dbReference type="SUPFAM" id="SSF56563">
    <property type="entry name" value="Major capsid protein gp5"/>
    <property type="match status" value="1"/>
</dbReference>
<evidence type="ECO:0000259" key="4">
    <source>
        <dbReference type="Pfam" id="PF04586"/>
    </source>
</evidence>
<dbReference type="Proteomes" id="UP000002212">
    <property type="component" value="Chromosome"/>
</dbReference>
<accession>C1B4N4</accession>
<gene>
    <name evidence="5" type="ordered locus">ROP_69760</name>
</gene>
<dbReference type="Gene3D" id="3.30.2320.10">
    <property type="entry name" value="hypothetical protein PF0899 domain"/>
    <property type="match status" value="1"/>
</dbReference>
<dbReference type="EMBL" id="AP011115">
    <property type="protein sequence ID" value="BAH55223.1"/>
    <property type="molecule type" value="Genomic_DNA"/>
</dbReference>
<dbReference type="Pfam" id="PF25209">
    <property type="entry name" value="Phage_capsid_4"/>
    <property type="match status" value="1"/>
</dbReference>
<keyword evidence="3" id="KW-0378">Hydrolase</keyword>
<keyword evidence="1" id="KW-1188">Viral release from host cell</keyword>
<name>C1B4N4_RHOOB</name>
<proteinExistence type="predicted"/>
<dbReference type="KEGG" id="rop:ROP_69760"/>
<reference evidence="5 6" key="1">
    <citation type="submission" date="2009-03" db="EMBL/GenBank/DDBJ databases">
        <title>Comparison of the complete genome sequences of Rhodococcus erythropolis PR4 and Rhodococcus opacus B4.</title>
        <authorList>
            <person name="Takarada H."/>
            <person name="Sekine M."/>
            <person name="Hosoyama A."/>
            <person name="Yamada R."/>
            <person name="Fujisawa T."/>
            <person name="Omata S."/>
            <person name="Shimizu A."/>
            <person name="Tsukatani N."/>
            <person name="Tanikawa S."/>
            <person name="Fujita N."/>
            <person name="Harayama S."/>
        </authorList>
    </citation>
    <scope>NUCLEOTIDE SEQUENCE [LARGE SCALE GENOMIC DNA]</scope>
    <source>
        <strain evidence="5 6">B4</strain>
    </source>
</reference>
<dbReference type="STRING" id="632772.ROP_69760"/>
<keyword evidence="2" id="KW-0645">Protease</keyword>
<dbReference type="PATRIC" id="fig|632772.20.peg.7278"/>
<evidence type="ECO:0000256" key="1">
    <source>
        <dbReference type="ARBA" id="ARBA00022612"/>
    </source>
</evidence>
<dbReference type="GO" id="GO:0006508">
    <property type="term" value="P:proteolysis"/>
    <property type="evidence" value="ECO:0007669"/>
    <property type="project" value="UniProtKB-KW"/>
</dbReference>
<dbReference type="AlphaFoldDB" id="C1B4N4"/>
<dbReference type="Pfam" id="PF04586">
    <property type="entry name" value="Peptidase_S78"/>
    <property type="match status" value="1"/>
</dbReference>
<organism evidence="5 6">
    <name type="scientific">Rhodococcus opacus (strain B4)</name>
    <dbReference type="NCBI Taxonomy" id="632772"/>
    <lineage>
        <taxon>Bacteria</taxon>
        <taxon>Bacillati</taxon>
        <taxon>Actinomycetota</taxon>
        <taxon>Actinomycetes</taxon>
        <taxon>Mycobacteriales</taxon>
        <taxon>Nocardiaceae</taxon>
        <taxon>Rhodococcus</taxon>
    </lineage>
</organism>
<sequence>METREYDFEARMSDVEMRQVTGLAVPYGQTIDLGGFQERVERGAFDTTKSVPLLWGHDHRDIPIGRVTAMRDTEHGLEIDAVLNDTDKGENVYRALKAGDVSKFSIGFIPTKSRKEGDVIVREKATLKEVSVVNFPAYTKASVTSVREADNKNNKENKMEDNFDYSAEIGEVRSELAELGRKFDKVTERDEQDTVQFRSAGEWMKALFKGDTEARDFATSVDADITRPAWINDGLKLVEKQRIVKGLFSQAPLPQSGNTYEYPYVKTQTGTVGVQANEGDNLAYLKLDIDTANAAVKTYGGYSSISRQAIERSDVAYLEAVLRFQTIAYANATEAAVQAALLATSATANEVVIDQTSTDAEVWIGAVLDAKAEIDDNSKLGLSADFIVISRDVHKKLATITDLSGRPVFAVNGDGQNTFGSLPLNGKLAGVIDGTPVVVGKNLAAGTVVVAASQALVSRESAGAPFRLTDENIVNLTKDYSVYGYFGVDVPDVKGITFIKDDGVS</sequence>
<dbReference type="HOGENOM" id="CLU_539543_0_0_11"/>
<evidence type="ECO:0000256" key="2">
    <source>
        <dbReference type="ARBA" id="ARBA00022670"/>
    </source>
</evidence>